<name>A0A7V3KMK0_UNCW3</name>
<dbReference type="Pfam" id="PF00984">
    <property type="entry name" value="UDPG_MGDP_dh"/>
    <property type="match status" value="1"/>
</dbReference>
<dbReference type="PIRSF" id="PIRSF000124">
    <property type="entry name" value="UDPglc_GDPman_dh"/>
    <property type="match status" value="1"/>
</dbReference>
<dbReference type="Pfam" id="PF03720">
    <property type="entry name" value="UDPG_MGDP_dh_C"/>
    <property type="match status" value="1"/>
</dbReference>
<proteinExistence type="inferred from homology"/>
<organism evidence="6">
    <name type="scientific">candidate division WOR-3 bacterium</name>
    <dbReference type="NCBI Taxonomy" id="2052148"/>
    <lineage>
        <taxon>Bacteria</taxon>
        <taxon>Bacteria division WOR-3</taxon>
    </lineage>
</organism>
<dbReference type="InterPro" id="IPR014027">
    <property type="entry name" value="UDP-Glc/GDP-Man_DH_C"/>
</dbReference>
<evidence type="ECO:0000256" key="1">
    <source>
        <dbReference type="ARBA" id="ARBA00006601"/>
    </source>
</evidence>
<dbReference type="PANTHER" id="PTHR43491">
    <property type="entry name" value="UDP-N-ACETYL-D-MANNOSAMINE DEHYDROGENASE"/>
    <property type="match status" value="1"/>
</dbReference>
<evidence type="ECO:0000256" key="3">
    <source>
        <dbReference type="ARBA" id="ARBA00023027"/>
    </source>
</evidence>
<keyword evidence="2" id="KW-0560">Oxidoreductase</keyword>
<dbReference type="PIRSF" id="PIRSF500136">
    <property type="entry name" value="UDP_ManNAc_DH"/>
    <property type="match status" value="1"/>
</dbReference>
<dbReference type="InterPro" id="IPR036220">
    <property type="entry name" value="UDP-Glc/GDP-Man_DH_C_sf"/>
</dbReference>
<dbReference type="InterPro" id="IPR001732">
    <property type="entry name" value="UDP-Glc/GDP-Man_DH_N"/>
</dbReference>
<dbReference type="InterPro" id="IPR008927">
    <property type="entry name" value="6-PGluconate_DH-like_C_sf"/>
</dbReference>
<dbReference type="SUPFAM" id="SSF48179">
    <property type="entry name" value="6-phosphogluconate dehydrogenase C-terminal domain-like"/>
    <property type="match status" value="1"/>
</dbReference>
<dbReference type="SMART" id="SM00984">
    <property type="entry name" value="UDPG_MGDP_dh_C"/>
    <property type="match status" value="1"/>
</dbReference>
<feature type="domain" description="UDP-glucose/GDP-mannose dehydrogenase C-terminal" evidence="5">
    <location>
        <begin position="350"/>
        <end position="447"/>
    </location>
</feature>
<evidence type="ECO:0000256" key="2">
    <source>
        <dbReference type="ARBA" id="ARBA00023002"/>
    </source>
</evidence>
<dbReference type="GO" id="GO:0016616">
    <property type="term" value="F:oxidoreductase activity, acting on the CH-OH group of donors, NAD or NADP as acceptor"/>
    <property type="evidence" value="ECO:0007669"/>
    <property type="project" value="InterPro"/>
</dbReference>
<dbReference type="GO" id="GO:0051287">
    <property type="term" value="F:NAD binding"/>
    <property type="evidence" value="ECO:0007669"/>
    <property type="project" value="InterPro"/>
</dbReference>
<gene>
    <name evidence="6" type="ORF">ENV38_00625</name>
</gene>
<dbReference type="SUPFAM" id="SSF51735">
    <property type="entry name" value="NAD(P)-binding Rossmann-fold domains"/>
    <property type="match status" value="1"/>
</dbReference>
<dbReference type="SUPFAM" id="SSF52413">
    <property type="entry name" value="UDP-glucose/GDP-mannose dehydrogenase C-terminal domain"/>
    <property type="match status" value="1"/>
</dbReference>
<dbReference type="EMBL" id="DTGD01000025">
    <property type="protein sequence ID" value="HGB35400.1"/>
    <property type="molecule type" value="Genomic_DNA"/>
</dbReference>
<dbReference type="NCBIfam" id="TIGR03026">
    <property type="entry name" value="NDP-sugDHase"/>
    <property type="match status" value="1"/>
</dbReference>
<dbReference type="Gene3D" id="3.40.50.720">
    <property type="entry name" value="NAD(P)-binding Rossmann-like Domain"/>
    <property type="match status" value="2"/>
</dbReference>
<protein>
    <submittedName>
        <fullName evidence="6">Nucleotide sugar dehydrogenase</fullName>
    </submittedName>
</protein>
<dbReference type="Pfam" id="PF03721">
    <property type="entry name" value="UDPG_MGDP_dh_N"/>
    <property type="match status" value="1"/>
</dbReference>
<evidence type="ECO:0000259" key="5">
    <source>
        <dbReference type="SMART" id="SM00984"/>
    </source>
</evidence>
<dbReference type="InterPro" id="IPR036291">
    <property type="entry name" value="NAD(P)-bd_dom_sf"/>
</dbReference>
<evidence type="ECO:0000256" key="4">
    <source>
        <dbReference type="PIRNR" id="PIRNR000124"/>
    </source>
</evidence>
<keyword evidence="3" id="KW-0520">NAD</keyword>
<dbReference type="AlphaFoldDB" id="A0A7V3KMK0"/>
<comment type="caution">
    <text evidence="6">The sequence shown here is derived from an EMBL/GenBank/DDBJ whole genome shotgun (WGS) entry which is preliminary data.</text>
</comment>
<reference evidence="6" key="1">
    <citation type="journal article" date="2020" name="mSystems">
        <title>Genome- and Community-Level Interaction Insights into Carbon Utilization and Element Cycling Functions of Hydrothermarchaeota in Hydrothermal Sediment.</title>
        <authorList>
            <person name="Zhou Z."/>
            <person name="Liu Y."/>
            <person name="Xu W."/>
            <person name="Pan J."/>
            <person name="Luo Z.H."/>
            <person name="Li M."/>
        </authorList>
    </citation>
    <scope>NUCLEOTIDE SEQUENCE [LARGE SCALE GENOMIC DNA]</scope>
    <source>
        <strain evidence="6">SpSt-754</strain>
    </source>
</reference>
<comment type="similarity">
    <text evidence="1 4">Belongs to the UDP-glucose/GDP-mannose dehydrogenase family.</text>
</comment>
<evidence type="ECO:0000313" key="6">
    <source>
        <dbReference type="EMBL" id="HGB35400.1"/>
    </source>
</evidence>
<accession>A0A7V3KMK0</accession>
<dbReference type="PANTHER" id="PTHR43491:SF2">
    <property type="entry name" value="UDP-N-ACETYL-D-MANNOSAMINE DEHYDROGENASE"/>
    <property type="match status" value="1"/>
</dbReference>
<sequence length="464" mass="51600">MGILTESERESDEKIKRRECHVCIAGGGTIGLPVATLISSAGFQTMIFDVDKKRVESINKARVTFEYSNLLSKMINQKKLRATLDFEEAIVDSDILVVCVPTPITEEKEPDLSKLIKLINLLENNMKKGLLLIIESTVPIGTCRKIGLSIEEKSGFKIGEDFGISHVPERYNPILPKEKHARIVFEEQEKDHFTLDKIPRVVGASDKKSLDLTIKFYSSFIKAKILPVSSLEAAEAVKITENVFRDVNIALMNELSKIYSALGLDSFEIIRGASSKPFAFLPHFPSLGVGGECIPVTPWFLIKQAEKMGLKPKLLKNAREINDSMPFYVADLLKKALEANGRKIAGSNIVILGVAYKANSSDTRLSPSLALIEIIKKMGGRVKACDPLVEKMNPNFGLTPLEKTFQKADALIMAVDHEIFKQKINLKKIKSQVRTPVIIDCRNFFRKEEVESLGFTYKGVGKSG</sequence>
<dbReference type="GO" id="GO:0016628">
    <property type="term" value="F:oxidoreductase activity, acting on the CH-CH group of donors, NAD or NADP as acceptor"/>
    <property type="evidence" value="ECO:0007669"/>
    <property type="project" value="InterPro"/>
</dbReference>
<dbReference type="InterPro" id="IPR028359">
    <property type="entry name" value="UDP_ManNAc/GlcNAc_DH"/>
</dbReference>
<dbReference type="InterPro" id="IPR014026">
    <property type="entry name" value="UDP-Glc/GDP-Man_DH_dimer"/>
</dbReference>
<dbReference type="InterPro" id="IPR017476">
    <property type="entry name" value="UDP-Glc/GDP-Man"/>
</dbReference>
<dbReference type="GO" id="GO:0000271">
    <property type="term" value="P:polysaccharide biosynthetic process"/>
    <property type="evidence" value="ECO:0007669"/>
    <property type="project" value="InterPro"/>
</dbReference>